<evidence type="ECO:0000256" key="3">
    <source>
        <dbReference type="ARBA" id="ARBA00023295"/>
    </source>
</evidence>
<dbReference type="Proteomes" id="UP001210925">
    <property type="component" value="Unassembled WGS sequence"/>
</dbReference>
<gene>
    <name evidence="7" type="ORF">HK103_001883</name>
</gene>
<dbReference type="Pfam" id="PF00722">
    <property type="entry name" value="Glyco_hydro_16"/>
    <property type="match status" value="1"/>
</dbReference>
<dbReference type="AlphaFoldDB" id="A0AAD5Y2T9"/>
<sequence length="385" mass="40609">MNKFTALVLASLVLAADPTNDPQYVGECLSTTYDFSDMNRLFALDSLIPVQSNIGIDLGRYDFTIDYNQKNVKQAAGGGLELLITANGNDNPLAPRVSSTRFIRYAKVSATLKAPAISGIVTTFIGMGPQLPDSRFDLSKANPQGGDEIDVEILGKTPNQFNSNVFFRGFQELGARGGIHNVPNGIDQFHTYTFDWKHNSITWSLDGNVVRTYNKNDPAALNSPNTHGVPFFPDRAMKIQFSLWSDKTNVWAGGAPAWPAGTTSASAIYKSITVQCYDDNDNPVPQWPLIPQNVKAAPTQKGQPTEVATGGKIPAGAAPGGSSASSNSTTPTNNNSTQLPALTVSGAPAATVATTPAAGTSSPSSAFASQSSFAVLAAAAFVAML</sequence>
<keyword evidence="2" id="KW-0378">Hydrolase</keyword>
<feature type="chain" id="PRO_5041912361" description="GH16 domain-containing protein" evidence="5">
    <location>
        <begin position="16"/>
        <end position="385"/>
    </location>
</feature>
<evidence type="ECO:0000313" key="8">
    <source>
        <dbReference type="Proteomes" id="UP001210925"/>
    </source>
</evidence>
<protein>
    <recommendedName>
        <fullName evidence="6">GH16 domain-containing protein</fullName>
    </recommendedName>
</protein>
<dbReference type="PROSITE" id="PS01034">
    <property type="entry name" value="GH16_1"/>
    <property type="match status" value="1"/>
</dbReference>
<keyword evidence="3" id="KW-0326">Glycosidase</keyword>
<dbReference type="InterPro" id="IPR000757">
    <property type="entry name" value="Beta-glucanase-like"/>
</dbReference>
<name>A0AAD5Y2T9_9FUNG</name>
<dbReference type="Gene3D" id="2.60.120.200">
    <property type="match status" value="1"/>
</dbReference>
<comment type="caution">
    <text evidence="7">The sequence shown here is derived from an EMBL/GenBank/DDBJ whole genome shotgun (WGS) entry which is preliminary data.</text>
</comment>
<evidence type="ECO:0000259" key="6">
    <source>
        <dbReference type="PROSITE" id="PS51762"/>
    </source>
</evidence>
<evidence type="ECO:0000313" key="7">
    <source>
        <dbReference type="EMBL" id="KAJ3252008.1"/>
    </source>
</evidence>
<feature type="region of interest" description="Disordered" evidence="4">
    <location>
        <begin position="295"/>
        <end position="340"/>
    </location>
</feature>
<evidence type="ECO:0000256" key="5">
    <source>
        <dbReference type="SAM" id="SignalP"/>
    </source>
</evidence>
<dbReference type="GO" id="GO:0004553">
    <property type="term" value="F:hydrolase activity, hydrolyzing O-glycosyl compounds"/>
    <property type="evidence" value="ECO:0007669"/>
    <property type="project" value="InterPro"/>
</dbReference>
<proteinExistence type="predicted"/>
<evidence type="ECO:0000256" key="4">
    <source>
        <dbReference type="SAM" id="MobiDB-lite"/>
    </source>
</evidence>
<organism evidence="7 8">
    <name type="scientific">Boothiomyces macroporosus</name>
    <dbReference type="NCBI Taxonomy" id="261099"/>
    <lineage>
        <taxon>Eukaryota</taxon>
        <taxon>Fungi</taxon>
        <taxon>Fungi incertae sedis</taxon>
        <taxon>Chytridiomycota</taxon>
        <taxon>Chytridiomycota incertae sedis</taxon>
        <taxon>Chytridiomycetes</taxon>
        <taxon>Rhizophydiales</taxon>
        <taxon>Terramycetaceae</taxon>
        <taxon>Boothiomyces</taxon>
    </lineage>
</organism>
<dbReference type="PANTHER" id="PTHR10963">
    <property type="entry name" value="GLYCOSYL HYDROLASE-RELATED"/>
    <property type="match status" value="1"/>
</dbReference>
<accession>A0AAD5Y2T9</accession>
<keyword evidence="1 5" id="KW-0732">Signal</keyword>
<dbReference type="PANTHER" id="PTHR10963:SF22">
    <property type="entry name" value="GLYCOSIDASE CRH2-RELATED"/>
    <property type="match status" value="1"/>
</dbReference>
<dbReference type="InterPro" id="IPR050546">
    <property type="entry name" value="Glycosyl_Hydrlase_16"/>
</dbReference>
<evidence type="ECO:0000256" key="2">
    <source>
        <dbReference type="ARBA" id="ARBA00022801"/>
    </source>
</evidence>
<feature type="compositionally biased region" description="Low complexity" evidence="4">
    <location>
        <begin position="314"/>
        <end position="340"/>
    </location>
</feature>
<dbReference type="EMBL" id="JADGKB010000158">
    <property type="protein sequence ID" value="KAJ3252008.1"/>
    <property type="molecule type" value="Genomic_DNA"/>
</dbReference>
<keyword evidence="8" id="KW-1185">Reference proteome</keyword>
<feature type="signal peptide" evidence="5">
    <location>
        <begin position="1"/>
        <end position="15"/>
    </location>
</feature>
<dbReference type="GO" id="GO:0005975">
    <property type="term" value="P:carbohydrate metabolic process"/>
    <property type="evidence" value="ECO:0007669"/>
    <property type="project" value="InterPro"/>
</dbReference>
<feature type="domain" description="GH16" evidence="6">
    <location>
        <begin position="16"/>
        <end position="274"/>
    </location>
</feature>
<evidence type="ECO:0000256" key="1">
    <source>
        <dbReference type="ARBA" id="ARBA00022729"/>
    </source>
</evidence>
<reference evidence="7" key="1">
    <citation type="submission" date="2020-05" db="EMBL/GenBank/DDBJ databases">
        <title>Phylogenomic resolution of chytrid fungi.</title>
        <authorList>
            <person name="Stajich J.E."/>
            <person name="Amses K."/>
            <person name="Simmons R."/>
            <person name="Seto K."/>
            <person name="Myers J."/>
            <person name="Bonds A."/>
            <person name="Quandt C.A."/>
            <person name="Barry K."/>
            <person name="Liu P."/>
            <person name="Grigoriev I."/>
            <person name="Longcore J.E."/>
            <person name="James T.Y."/>
        </authorList>
    </citation>
    <scope>NUCLEOTIDE SEQUENCE</scope>
    <source>
        <strain evidence="7">PLAUS21</strain>
    </source>
</reference>
<dbReference type="InterPro" id="IPR013320">
    <property type="entry name" value="ConA-like_dom_sf"/>
</dbReference>
<dbReference type="PROSITE" id="PS51762">
    <property type="entry name" value="GH16_2"/>
    <property type="match status" value="1"/>
</dbReference>
<dbReference type="InterPro" id="IPR008263">
    <property type="entry name" value="GH16_AS"/>
</dbReference>
<dbReference type="SUPFAM" id="SSF49899">
    <property type="entry name" value="Concanavalin A-like lectins/glucanases"/>
    <property type="match status" value="1"/>
</dbReference>